<evidence type="ECO:0000313" key="3">
    <source>
        <dbReference type="Proteomes" id="UP000540989"/>
    </source>
</evidence>
<protein>
    <recommendedName>
        <fullName evidence="1">DUF1868 domain-containing protein</fullName>
    </recommendedName>
</protein>
<name>A0A7W7ZAE5_9BACT</name>
<dbReference type="InterPro" id="IPR006311">
    <property type="entry name" value="TAT_signal"/>
</dbReference>
<keyword evidence="3" id="KW-1185">Reference proteome</keyword>
<accession>A0A7W7ZAE5</accession>
<proteinExistence type="predicted"/>
<gene>
    <name evidence="2" type="ORF">HDF16_000678</name>
</gene>
<dbReference type="SUPFAM" id="SSF55144">
    <property type="entry name" value="LigT-like"/>
    <property type="match status" value="1"/>
</dbReference>
<organism evidence="2 3">
    <name type="scientific">Granulicella aggregans</name>
    <dbReference type="NCBI Taxonomy" id="474949"/>
    <lineage>
        <taxon>Bacteria</taxon>
        <taxon>Pseudomonadati</taxon>
        <taxon>Acidobacteriota</taxon>
        <taxon>Terriglobia</taxon>
        <taxon>Terriglobales</taxon>
        <taxon>Acidobacteriaceae</taxon>
        <taxon>Granulicella</taxon>
    </lineage>
</organism>
<dbReference type="Gene3D" id="3.90.1140.10">
    <property type="entry name" value="Cyclic phosphodiesterase"/>
    <property type="match status" value="1"/>
</dbReference>
<comment type="caution">
    <text evidence="2">The sequence shown here is derived from an EMBL/GenBank/DDBJ whole genome shotgun (WGS) entry which is preliminary data.</text>
</comment>
<dbReference type="AlphaFoldDB" id="A0A7W7ZAE5"/>
<dbReference type="Proteomes" id="UP000540989">
    <property type="component" value="Unassembled WGS sequence"/>
</dbReference>
<dbReference type="EMBL" id="JACHIP010000001">
    <property type="protein sequence ID" value="MBB5056009.1"/>
    <property type="molecule type" value="Genomic_DNA"/>
</dbReference>
<dbReference type="InterPro" id="IPR015069">
    <property type="entry name" value="2H-PEstase_DUF1868"/>
</dbReference>
<dbReference type="PROSITE" id="PS51318">
    <property type="entry name" value="TAT"/>
    <property type="match status" value="1"/>
</dbReference>
<reference evidence="2 3" key="1">
    <citation type="submission" date="2020-08" db="EMBL/GenBank/DDBJ databases">
        <title>Genomic Encyclopedia of Type Strains, Phase IV (KMG-V): Genome sequencing to study the core and pangenomes of soil and plant-associated prokaryotes.</title>
        <authorList>
            <person name="Whitman W."/>
        </authorList>
    </citation>
    <scope>NUCLEOTIDE SEQUENCE [LARGE SCALE GENOMIC DNA]</scope>
    <source>
        <strain evidence="2 3">M8UP14</strain>
    </source>
</reference>
<dbReference type="Pfam" id="PF08975">
    <property type="entry name" value="2H-phosphodiest"/>
    <property type="match status" value="1"/>
</dbReference>
<evidence type="ECO:0000259" key="1">
    <source>
        <dbReference type="Pfam" id="PF08975"/>
    </source>
</evidence>
<sequence>MPRDTQLQSRRNFLLSSAAASLAGALPVSLIAEPARPQATEDHDSDSAIPTRDTVLKFYPDGRRRGFAGNTVICHLPQQSHTRDAITALGDALRKSPFIHKLGMLPSESYHMTVFPGTNDQGRTAENWPSDIPRDAPIAECNRIIGERMKSFDTECQLPIRVRVNGPHTFGYGRACTLRLSPADEVENHKLRTLRDRLSEVYRFRLKDHANYAFHMTLAYQVAPFTQKEQRQYQAVLEHHIPAIIATAPVLELGVPEFCTFEDMFRFEIKTLLQA</sequence>
<dbReference type="InterPro" id="IPR009097">
    <property type="entry name" value="Cyclic_Pdiesterase"/>
</dbReference>
<evidence type="ECO:0000313" key="2">
    <source>
        <dbReference type="EMBL" id="MBB5056009.1"/>
    </source>
</evidence>
<feature type="domain" description="DUF1868" evidence="1">
    <location>
        <begin position="57"/>
        <end position="166"/>
    </location>
</feature>
<dbReference type="RefSeq" id="WP_184213719.1">
    <property type="nucleotide sequence ID" value="NZ_JACHIP010000001.1"/>
</dbReference>